<keyword evidence="9" id="KW-1185">Reference proteome</keyword>
<evidence type="ECO:0000313" key="8">
    <source>
        <dbReference type="EMBL" id="CAC5361814.1"/>
    </source>
</evidence>
<keyword evidence="1" id="KW-0808">Transferase</keyword>
<dbReference type="InterPro" id="IPR041373">
    <property type="entry name" value="RT_RNaseH"/>
</dbReference>
<evidence type="ECO:0000256" key="1">
    <source>
        <dbReference type="ARBA" id="ARBA00022679"/>
    </source>
</evidence>
<keyword evidence="5" id="KW-0378">Hydrolase</keyword>
<dbReference type="EMBL" id="CACVKT020000698">
    <property type="protein sequence ID" value="CAC5361814.1"/>
    <property type="molecule type" value="Genomic_DNA"/>
</dbReference>
<evidence type="ECO:0000256" key="3">
    <source>
        <dbReference type="ARBA" id="ARBA00022722"/>
    </source>
</evidence>
<dbReference type="SUPFAM" id="SSF56672">
    <property type="entry name" value="DNA/RNA polymerases"/>
    <property type="match status" value="1"/>
</dbReference>
<dbReference type="OrthoDB" id="6142570at2759"/>
<dbReference type="Pfam" id="PF17917">
    <property type="entry name" value="RT_RNaseH"/>
    <property type="match status" value="1"/>
</dbReference>
<gene>
    <name evidence="8" type="ORF">MCOR_3788</name>
</gene>
<evidence type="ECO:0000256" key="5">
    <source>
        <dbReference type="ARBA" id="ARBA00022801"/>
    </source>
</evidence>
<organism evidence="8 9">
    <name type="scientific">Mytilus coruscus</name>
    <name type="common">Sea mussel</name>
    <dbReference type="NCBI Taxonomy" id="42192"/>
    <lineage>
        <taxon>Eukaryota</taxon>
        <taxon>Metazoa</taxon>
        <taxon>Spiralia</taxon>
        <taxon>Lophotrochozoa</taxon>
        <taxon>Mollusca</taxon>
        <taxon>Bivalvia</taxon>
        <taxon>Autobranchia</taxon>
        <taxon>Pteriomorphia</taxon>
        <taxon>Mytilida</taxon>
        <taxon>Mytiloidea</taxon>
        <taxon>Mytilidae</taxon>
        <taxon>Mytilinae</taxon>
        <taxon>Mytilus</taxon>
    </lineage>
</organism>
<sequence length="254" mass="28646">MDQNEHDENLRRFLDDADKHQLTFNEDKSNATSFPLDSIAVKAFDDLKSNLENASISAIDEAIPFVVETYASDSVLAGNLNQGGRAVAFFSRILNAHELGHSPVEKEACAIVEAVRKWRHLLSGKHFTLVTDQEVDSYMFESKKHGKVKKDKIIRWRTELSCYSYDIKYRLGRDNASADCFSRAYCSSVSSDALFELHSAVCHPGINRVLHFVRLKNLPYSVDDVKRPIKQCHICAKVKPQYAKPNASPLVKAT</sequence>
<keyword evidence="3" id="KW-0540">Nuclease</keyword>
<protein>
    <recommendedName>
        <fullName evidence="7">Reverse transcriptase RNase H-like domain-containing protein</fullName>
    </recommendedName>
</protein>
<evidence type="ECO:0000256" key="2">
    <source>
        <dbReference type="ARBA" id="ARBA00022695"/>
    </source>
</evidence>
<feature type="domain" description="Reverse transcriptase RNase H-like" evidence="7">
    <location>
        <begin position="64"/>
        <end position="163"/>
    </location>
</feature>
<accession>A0A6J8A6Y6</accession>
<evidence type="ECO:0000313" key="9">
    <source>
        <dbReference type="Proteomes" id="UP000507470"/>
    </source>
</evidence>
<evidence type="ECO:0000256" key="4">
    <source>
        <dbReference type="ARBA" id="ARBA00022759"/>
    </source>
</evidence>
<keyword evidence="6" id="KW-0695">RNA-directed DNA polymerase</keyword>
<dbReference type="GO" id="GO:0016787">
    <property type="term" value="F:hydrolase activity"/>
    <property type="evidence" value="ECO:0007669"/>
    <property type="project" value="UniProtKB-KW"/>
</dbReference>
<dbReference type="InterPro" id="IPR050951">
    <property type="entry name" value="Retrovirus_Pol_polyprotein"/>
</dbReference>
<dbReference type="GO" id="GO:0004519">
    <property type="term" value="F:endonuclease activity"/>
    <property type="evidence" value="ECO:0007669"/>
    <property type="project" value="UniProtKB-KW"/>
</dbReference>
<dbReference type="AlphaFoldDB" id="A0A6J8A6Y6"/>
<evidence type="ECO:0000259" key="7">
    <source>
        <dbReference type="Pfam" id="PF17917"/>
    </source>
</evidence>
<dbReference type="PANTHER" id="PTHR37984">
    <property type="entry name" value="PROTEIN CBG26694"/>
    <property type="match status" value="1"/>
</dbReference>
<keyword evidence="4" id="KW-0255">Endonuclease</keyword>
<name>A0A6J8A6Y6_MYTCO</name>
<dbReference type="InterPro" id="IPR043502">
    <property type="entry name" value="DNA/RNA_pol_sf"/>
</dbReference>
<dbReference type="CDD" id="cd09274">
    <property type="entry name" value="RNase_HI_RT_Ty3"/>
    <property type="match status" value="1"/>
</dbReference>
<keyword evidence="2" id="KW-0548">Nucleotidyltransferase</keyword>
<dbReference type="GO" id="GO:0003964">
    <property type="term" value="F:RNA-directed DNA polymerase activity"/>
    <property type="evidence" value="ECO:0007669"/>
    <property type="project" value="UniProtKB-KW"/>
</dbReference>
<proteinExistence type="predicted"/>
<dbReference type="Gene3D" id="3.10.20.370">
    <property type="match status" value="1"/>
</dbReference>
<evidence type="ECO:0000256" key="6">
    <source>
        <dbReference type="ARBA" id="ARBA00022918"/>
    </source>
</evidence>
<dbReference type="Proteomes" id="UP000507470">
    <property type="component" value="Unassembled WGS sequence"/>
</dbReference>
<dbReference type="PANTHER" id="PTHR37984:SF5">
    <property type="entry name" value="PROTEIN NYNRIN-LIKE"/>
    <property type="match status" value="1"/>
</dbReference>
<reference evidence="8 9" key="1">
    <citation type="submission" date="2020-06" db="EMBL/GenBank/DDBJ databases">
        <authorList>
            <person name="Li R."/>
            <person name="Bekaert M."/>
        </authorList>
    </citation>
    <scope>NUCLEOTIDE SEQUENCE [LARGE SCALE GENOMIC DNA]</scope>
    <source>
        <strain evidence="9">wild</strain>
    </source>
</reference>